<keyword evidence="6 11" id="KW-0798">TonB box</keyword>
<sequence>MLSLPSIIYQNFSMKNKVHKKWIVLLLFVMSLPAAAQNKHTVSGYVKDLANGEGLIGVSVYVKEVETGVVTNPYGFYSLTLPNGTYNVVFSYIGYQKISKTVDLNTDQRVDIEMSDESENLKEVTISTKKEDDNVRSIEMSVNKVEMKTIKKMPALLGEVDLIRSIQLLPGVTTVGEGASGFNVRGGDISQNLVLLDEAPVYNSSHLFGFFSVFNPDVVKDVKLIKGGIPAQYGGRISSILDVRMKEGNAKKREINGGIGSIFSRLTYEQPFAAGKGSFIVAGRRSYIDILAKPFLNKDLKDSKFNFYDLTAKVNYRLGNKDTFFASGYFGKDVFGGGDFGFGWGNATATARWNHIFSNKLFMNLTGYYSNYDYNLGQNENDEQAKDRFVWKSKIISKSVKPDFTYYITPNNQLTFGGQYINYDSRPGKATAVSEGEGLNLDLPSRHADESALYIANEQKLTDRISLQYGIRYSYYRSLGPGTEYLYGDTTAGIRKQPIFPGTEYGKGDVIKTYGNWEPRFAVNVGITSTASLKLSYNRMSQYLHLLSNTAASSPLDVWTLSSSNIKPELADQVAAGWFQNFKDNMFEASVEVYYKKLHNQIDYVTGSDLLLNQFVEGDLLTGKGRAYGAEFYLKKNKGRLTGWISYTLSKTERQVMSINNDNWFPARFDKPHNFTSVAIYELNKRLTLSSNFTITSGTPATFPTNGYSWGGISLGNNYNNVRNNNRIPAYHRLDLAATLKARKKLFGIGEGEWVFSIYNVYNRRNAFSVYTRQNDDKPTVSDRTQNMLRTEAVRYSVIGSLIPSVTYNFKF</sequence>
<keyword evidence="4 10" id="KW-0812">Transmembrane</keyword>
<dbReference type="InterPro" id="IPR037066">
    <property type="entry name" value="Plug_dom_sf"/>
</dbReference>
<evidence type="ECO:0000256" key="2">
    <source>
        <dbReference type="ARBA" id="ARBA00022448"/>
    </source>
</evidence>
<keyword evidence="3 10" id="KW-1134">Transmembrane beta strand</keyword>
<dbReference type="GO" id="GO:0044718">
    <property type="term" value="P:siderophore transmembrane transport"/>
    <property type="evidence" value="ECO:0007669"/>
    <property type="project" value="TreeGrafter"/>
</dbReference>
<dbReference type="Gene3D" id="2.60.40.1120">
    <property type="entry name" value="Carboxypeptidase-like, regulatory domain"/>
    <property type="match status" value="1"/>
</dbReference>
<evidence type="ECO:0000313" key="15">
    <source>
        <dbReference type="EMBL" id="SEJ55433.1"/>
    </source>
</evidence>
<accession>A0A1H6ZPK6</accession>
<dbReference type="STRING" id="408657.SAMN04487995_5264"/>
<keyword evidence="2 10" id="KW-0813">Transport</keyword>
<evidence type="ECO:0000256" key="3">
    <source>
        <dbReference type="ARBA" id="ARBA00022452"/>
    </source>
</evidence>
<dbReference type="AlphaFoldDB" id="A0A1H6ZPK6"/>
<dbReference type="PANTHER" id="PTHR30069:SF29">
    <property type="entry name" value="HEMOGLOBIN AND HEMOGLOBIN-HAPTOGLOBIN-BINDING PROTEIN 1-RELATED"/>
    <property type="match status" value="1"/>
</dbReference>
<feature type="domain" description="TonB-dependent receptor plug" evidence="14">
    <location>
        <begin position="136"/>
        <end position="236"/>
    </location>
</feature>
<evidence type="ECO:0000256" key="4">
    <source>
        <dbReference type="ARBA" id="ARBA00022692"/>
    </source>
</evidence>
<comment type="similarity">
    <text evidence="10 11">Belongs to the TonB-dependent receptor family.</text>
</comment>
<feature type="domain" description="TonB-dependent receptor-like beta-barrel" evidence="13">
    <location>
        <begin position="305"/>
        <end position="760"/>
    </location>
</feature>
<protein>
    <submittedName>
        <fullName evidence="15">TonB-dependent Receptor Plug Domain</fullName>
    </submittedName>
</protein>
<dbReference type="InterPro" id="IPR008969">
    <property type="entry name" value="CarboxyPept-like_regulatory"/>
</dbReference>
<dbReference type="InterPro" id="IPR012910">
    <property type="entry name" value="Plug_dom"/>
</dbReference>
<evidence type="ECO:0000313" key="16">
    <source>
        <dbReference type="Proteomes" id="UP000199532"/>
    </source>
</evidence>
<gene>
    <name evidence="15" type="ORF">SAMN04487995_5264</name>
</gene>
<organism evidence="15 16">
    <name type="scientific">Dyadobacter koreensis</name>
    <dbReference type="NCBI Taxonomy" id="408657"/>
    <lineage>
        <taxon>Bacteria</taxon>
        <taxon>Pseudomonadati</taxon>
        <taxon>Bacteroidota</taxon>
        <taxon>Cytophagia</taxon>
        <taxon>Cytophagales</taxon>
        <taxon>Spirosomataceae</taxon>
        <taxon>Dyadobacter</taxon>
    </lineage>
</organism>
<keyword evidence="8 15" id="KW-0675">Receptor</keyword>
<keyword evidence="16" id="KW-1185">Reference proteome</keyword>
<evidence type="ECO:0000256" key="9">
    <source>
        <dbReference type="ARBA" id="ARBA00023237"/>
    </source>
</evidence>
<feature type="signal peptide" evidence="12">
    <location>
        <begin position="1"/>
        <end position="36"/>
    </location>
</feature>
<dbReference type="Pfam" id="PF07715">
    <property type="entry name" value="Plug"/>
    <property type="match status" value="1"/>
</dbReference>
<comment type="subcellular location">
    <subcellularLocation>
        <location evidence="1 10">Cell outer membrane</location>
        <topology evidence="1 10">Multi-pass membrane protein</topology>
    </subcellularLocation>
</comment>
<dbReference type="SUPFAM" id="SSF56935">
    <property type="entry name" value="Porins"/>
    <property type="match status" value="1"/>
</dbReference>
<dbReference type="SUPFAM" id="SSF49464">
    <property type="entry name" value="Carboxypeptidase regulatory domain-like"/>
    <property type="match status" value="1"/>
</dbReference>
<evidence type="ECO:0000256" key="11">
    <source>
        <dbReference type="RuleBase" id="RU003357"/>
    </source>
</evidence>
<feature type="chain" id="PRO_5011547906" evidence="12">
    <location>
        <begin position="37"/>
        <end position="812"/>
    </location>
</feature>
<evidence type="ECO:0000256" key="1">
    <source>
        <dbReference type="ARBA" id="ARBA00004571"/>
    </source>
</evidence>
<evidence type="ECO:0000259" key="13">
    <source>
        <dbReference type="Pfam" id="PF00593"/>
    </source>
</evidence>
<keyword evidence="7 10" id="KW-0472">Membrane</keyword>
<dbReference type="Gene3D" id="2.170.130.10">
    <property type="entry name" value="TonB-dependent receptor, plug domain"/>
    <property type="match status" value="1"/>
</dbReference>
<dbReference type="InterPro" id="IPR039426">
    <property type="entry name" value="TonB-dep_rcpt-like"/>
</dbReference>
<evidence type="ECO:0000256" key="8">
    <source>
        <dbReference type="ARBA" id="ARBA00023170"/>
    </source>
</evidence>
<dbReference type="Proteomes" id="UP000199532">
    <property type="component" value="Unassembled WGS sequence"/>
</dbReference>
<dbReference type="InterPro" id="IPR036942">
    <property type="entry name" value="Beta-barrel_TonB_sf"/>
</dbReference>
<dbReference type="Gene3D" id="2.40.170.20">
    <property type="entry name" value="TonB-dependent receptor, beta-barrel domain"/>
    <property type="match status" value="1"/>
</dbReference>
<keyword evidence="9 10" id="KW-0998">Cell outer membrane</keyword>
<evidence type="ECO:0000259" key="14">
    <source>
        <dbReference type="Pfam" id="PF07715"/>
    </source>
</evidence>
<reference evidence="15 16" key="1">
    <citation type="submission" date="2016-10" db="EMBL/GenBank/DDBJ databases">
        <authorList>
            <person name="de Groot N.N."/>
        </authorList>
    </citation>
    <scope>NUCLEOTIDE SEQUENCE [LARGE SCALE GENOMIC DNA]</scope>
    <source>
        <strain evidence="15 16">DSM 19938</strain>
    </source>
</reference>
<name>A0A1H6ZPK6_9BACT</name>
<evidence type="ECO:0000256" key="12">
    <source>
        <dbReference type="SAM" id="SignalP"/>
    </source>
</evidence>
<dbReference type="InterPro" id="IPR000531">
    <property type="entry name" value="Beta-barrel_TonB"/>
</dbReference>
<dbReference type="Pfam" id="PF00593">
    <property type="entry name" value="TonB_dep_Rec_b-barrel"/>
    <property type="match status" value="1"/>
</dbReference>
<dbReference type="Pfam" id="PF13715">
    <property type="entry name" value="CarbopepD_reg_2"/>
    <property type="match status" value="1"/>
</dbReference>
<keyword evidence="5 12" id="KW-0732">Signal</keyword>
<dbReference type="PANTHER" id="PTHR30069">
    <property type="entry name" value="TONB-DEPENDENT OUTER MEMBRANE RECEPTOR"/>
    <property type="match status" value="1"/>
</dbReference>
<evidence type="ECO:0000256" key="5">
    <source>
        <dbReference type="ARBA" id="ARBA00022729"/>
    </source>
</evidence>
<evidence type="ECO:0000256" key="6">
    <source>
        <dbReference type="ARBA" id="ARBA00023077"/>
    </source>
</evidence>
<proteinExistence type="inferred from homology"/>
<dbReference type="GO" id="GO:0015344">
    <property type="term" value="F:siderophore uptake transmembrane transporter activity"/>
    <property type="evidence" value="ECO:0007669"/>
    <property type="project" value="TreeGrafter"/>
</dbReference>
<dbReference type="PROSITE" id="PS52016">
    <property type="entry name" value="TONB_DEPENDENT_REC_3"/>
    <property type="match status" value="1"/>
</dbReference>
<evidence type="ECO:0000256" key="7">
    <source>
        <dbReference type="ARBA" id="ARBA00023136"/>
    </source>
</evidence>
<dbReference type="EMBL" id="FNXY01000009">
    <property type="protein sequence ID" value="SEJ55433.1"/>
    <property type="molecule type" value="Genomic_DNA"/>
</dbReference>
<evidence type="ECO:0000256" key="10">
    <source>
        <dbReference type="PROSITE-ProRule" id="PRU01360"/>
    </source>
</evidence>
<dbReference type="GO" id="GO:0009279">
    <property type="term" value="C:cell outer membrane"/>
    <property type="evidence" value="ECO:0007669"/>
    <property type="project" value="UniProtKB-SubCell"/>
</dbReference>